<evidence type="ECO:0000313" key="2">
    <source>
        <dbReference type="Proteomes" id="UP000807025"/>
    </source>
</evidence>
<gene>
    <name evidence="1" type="ORF">BDN71DRAFT_1435953</name>
</gene>
<dbReference type="AlphaFoldDB" id="A0A9P5ZII8"/>
<protein>
    <submittedName>
        <fullName evidence="1">Uncharacterized protein</fullName>
    </submittedName>
</protein>
<dbReference type="OrthoDB" id="10513323at2759"/>
<proteinExistence type="predicted"/>
<comment type="caution">
    <text evidence="1">The sequence shown here is derived from an EMBL/GenBank/DDBJ whole genome shotgun (WGS) entry which is preliminary data.</text>
</comment>
<organism evidence="1 2">
    <name type="scientific">Pleurotus eryngii</name>
    <name type="common">Boletus of the steppes</name>
    <dbReference type="NCBI Taxonomy" id="5323"/>
    <lineage>
        <taxon>Eukaryota</taxon>
        <taxon>Fungi</taxon>
        <taxon>Dikarya</taxon>
        <taxon>Basidiomycota</taxon>
        <taxon>Agaricomycotina</taxon>
        <taxon>Agaricomycetes</taxon>
        <taxon>Agaricomycetidae</taxon>
        <taxon>Agaricales</taxon>
        <taxon>Pleurotineae</taxon>
        <taxon>Pleurotaceae</taxon>
        <taxon>Pleurotus</taxon>
    </lineage>
</organism>
<name>A0A9P5ZII8_PLEER</name>
<sequence>MSGRLAILIKIAYAPPYQVRVVARGDHFSQAEADDSWEPGQVLYDEASADRPAAESLNACPQGSGPDVRMERAFVYATSYDARNIFGVAAAFFLRNRYGILDNLQVRMLHECVGADVYGGYNTPQPCTLEVSDSRWISGVTRCGINIGGYSEARGFNIRERRKGDP</sequence>
<evidence type="ECO:0000313" key="1">
    <source>
        <dbReference type="EMBL" id="KAF9488703.1"/>
    </source>
</evidence>
<keyword evidence="2" id="KW-1185">Reference proteome</keyword>
<reference evidence="1" key="1">
    <citation type="submission" date="2020-11" db="EMBL/GenBank/DDBJ databases">
        <authorList>
            <consortium name="DOE Joint Genome Institute"/>
            <person name="Ahrendt S."/>
            <person name="Riley R."/>
            <person name="Andreopoulos W."/>
            <person name="Labutti K."/>
            <person name="Pangilinan J."/>
            <person name="Ruiz-Duenas F.J."/>
            <person name="Barrasa J.M."/>
            <person name="Sanchez-Garcia M."/>
            <person name="Camarero S."/>
            <person name="Miyauchi S."/>
            <person name="Serrano A."/>
            <person name="Linde D."/>
            <person name="Babiker R."/>
            <person name="Drula E."/>
            <person name="Ayuso-Fernandez I."/>
            <person name="Pacheco R."/>
            <person name="Padilla G."/>
            <person name="Ferreira P."/>
            <person name="Barriuso J."/>
            <person name="Kellner H."/>
            <person name="Castanera R."/>
            <person name="Alfaro M."/>
            <person name="Ramirez L."/>
            <person name="Pisabarro A.G."/>
            <person name="Kuo A."/>
            <person name="Tritt A."/>
            <person name="Lipzen A."/>
            <person name="He G."/>
            <person name="Yan M."/>
            <person name="Ng V."/>
            <person name="Cullen D."/>
            <person name="Martin F."/>
            <person name="Rosso M.-N."/>
            <person name="Henrissat B."/>
            <person name="Hibbett D."/>
            <person name="Martinez A.T."/>
            <person name="Grigoriev I.V."/>
        </authorList>
    </citation>
    <scope>NUCLEOTIDE SEQUENCE</scope>
    <source>
        <strain evidence="1">ATCC 90797</strain>
    </source>
</reference>
<dbReference type="EMBL" id="MU154701">
    <property type="protein sequence ID" value="KAF9488703.1"/>
    <property type="molecule type" value="Genomic_DNA"/>
</dbReference>
<accession>A0A9P5ZII8</accession>
<dbReference type="Proteomes" id="UP000807025">
    <property type="component" value="Unassembled WGS sequence"/>
</dbReference>